<keyword evidence="1" id="KW-0472">Membrane</keyword>
<accession>V6LTF9</accession>
<organism evidence="2">
    <name type="scientific">Spironucleus salmonicida</name>
    <dbReference type="NCBI Taxonomy" id="348837"/>
    <lineage>
        <taxon>Eukaryota</taxon>
        <taxon>Metamonada</taxon>
        <taxon>Diplomonadida</taxon>
        <taxon>Hexamitidae</taxon>
        <taxon>Hexamitinae</taxon>
        <taxon>Spironucleus</taxon>
    </lineage>
</organism>
<name>V6LTF9_9EUKA</name>
<feature type="transmembrane region" description="Helical" evidence="1">
    <location>
        <begin position="93"/>
        <end position="114"/>
    </location>
</feature>
<dbReference type="Proteomes" id="UP000018208">
    <property type="component" value="Unassembled WGS sequence"/>
</dbReference>
<evidence type="ECO:0000313" key="4">
    <source>
        <dbReference type="Proteomes" id="UP000018208"/>
    </source>
</evidence>
<evidence type="ECO:0000313" key="2">
    <source>
        <dbReference type="EMBL" id="EST47870.1"/>
    </source>
</evidence>
<feature type="transmembrane region" description="Helical" evidence="1">
    <location>
        <begin position="68"/>
        <end position="87"/>
    </location>
</feature>
<keyword evidence="4" id="KW-1185">Reference proteome</keyword>
<proteinExistence type="predicted"/>
<evidence type="ECO:0000313" key="3">
    <source>
        <dbReference type="EMBL" id="KAH0574256.1"/>
    </source>
</evidence>
<feature type="transmembrane region" description="Helical" evidence="1">
    <location>
        <begin position="309"/>
        <end position="329"/>
    </location>
</feature>
<dbReference type="EMBL" id="KI546032">
    <property type="protein sequence ID" value="EST47870.1"/>
    <property type="molecule type" value="Genomic_DNA"/>
</dbReference>
<feature type="transmembrane region" description="Helical" evidence="1">
    <location>
        <begin position="7"/>
        <end position="27"/>
    </location>
</feature>
<feature type="transmembrane region" description="Helical" evidence="1">
    <location>
        <begin position="144"/>
        <end position="160"/>
    </location>
</feature>
<evidence type="ECO:0000256" key="1">
    <source>
        <dbReference type="SAM" id="Phobius"/>
    </source>
</evidence>
<feature type="transmembrane region" description="Helical" evidence="1">
    <location>
        <begin position="284"/>
        <end position="303"/>
    </location>
</feature>
<keyword evidence="1 2" id="KW-0812">Transmembrane</keyword>
<feature type="transmembrane region" description="Helical" evidence="1">
    <location>
        <begin position="181"/>
        <end position="198"/>
    </location>
</feature>
<dbReference type="EMBL" id="AUWU02000004">
    <property type="protein sequence ID" value="KAH0574256.1"/>
    <property type="molecule type" value="Genomic_DNA"/>
</dbReference>
<reference evidence="3" key="2">
    <citation type="submission" date="2020-12" db="EMBL/GenBank/DDBJ databases">
        <title>New Spironucleus salmonicida genome in near-complete chromosomes.</title>
        <authorList>
            <person name="Xu F."/>
            <person name="Kurt Z."/>
            <person name="Jimenez-Gonzalez A."/>
            <person name="Astvaldsson A."/>
            <person name="Andersson J.O."/>
            <person name="Svard S.G."/>
        </authorList>
    </citation>
    <scope>NUCLEOTIDE SEQUENCE</scope>
    <source>
        <strain evidence="3">ATCC 50377</strain>
    </source>
</reference>
<gene>
    <name evidence="2" type="ORF">SS50377_12062</name>
    <name evidence="3" type="ORF">SS50377_24207</name>
</gene>
<reference evidence="2 3" key="1">
    <citation type="journal article" date="2014" name="PLoS Genet.">
        <title>The Genome of Spironucleus salmonicida Highlights a Fish Pathogen Adapted to Fluctuating Environments.</title>
        <authorList>
            <person name="Xu F."/>
            <person name="Jerlstrom-Hultqvist J."/>
            <person name="Einarsson E."/>
            <person name="Astvaldsson A."/>
            <person name="Svard S.G."/>
            <person name="Andersson J.O."/>
        </authorList>
    </citation>
    <scope>NUCLEOTIDE SEQUENCE</scope>
    <source>
        <strain evidence="3">ATCC 50377</strain>
    </source>
</reference>
<sequence length="352" mass="38812">MNTVGQHICLFLFSVFSTGELFGFSLLEQNMNFPPYSFATASLSFSIAGLILNFYTLDYIIAKLQIKITLLVGVFLLEVGLIFAQFPQLHPCGYISCISIGSGNALIYSSLFYLYGNFKSFGVIISFGFGFSTTLFYLSYLTKYTLYGLNFMIVVTYLIFNPKSEPVVFQKQSFNFKSKTTIFLTLSISFSCFGKNLLTSTFFKFSQDQLIFTLALLFGLVSSIFLFSVPVSFAVFQIFSVISLLLSVFSTEKIVQAAFFLANFSASGMISLSFILSTVTNSSSLVYFALLISNLAGYFSGFAHQIHQVVYVCCCISGLVFAILGAIAWSAGRKKIAMVVESSLNESADGIV</sequence>
<feature type="transmembrane region" description="Helical" evidence="1">
    <location>
        <begin position="257"/>
        <end position="277"/>
    </location>
</feature>
<feature type="transmembrane region" description="Helical" evidence="1">
    <location>
        <begin position="33"/>
        <end position="56"/>
    </location>
</feature>
<dbReference type="AlphaFoldDB" id="V6LTF9"/>
<feature type="transmembrane region" description="Helical" evidence="1">
    <location>
        <begin position="121"/>
        <end position="138"/>
    </location>
</feature>
<protein>
    <submittedName>
        <fullName evidence="2">Transmembrane domain-containing protein</fullName>
    </submittedName>
</protein>
<feature type="transmembrane region" description="Helical" evidence="1">
    <location>
        <begin position="234"/>
        <end position="251"/>
    </location>
</feature>
<dbReference type="VEuPathDB" id="GiardiaDB:SS50377_24207"/>
<keyword evidence="1" id="KW-1133">Transmembrane helix</keyword>